<dbReference type="Pfam" id="PF02518">
    <property type="entry name" value="HATPase_c"/>
    <property type="match status" value="1"/>
</dbReference>
<keyword evidence="6" id="KW-0418">Kinase</keyword>
<name>A0A9X2W070_9SPHN</name>
<dbReference type="Gene3D" id="3.30.450.40">
    <property type="match status" value="1"/>
</dbReference>
<dbReference type="EC" id="2.7.13.3" evidence="2"/>
<evidence type="ECO:0000256" key="2">
    <source>
        <dbReference type="ARBA" id="ARBA00012438"/>
    </source>
</evidence>
<dbReference type="PANTHER" id="PTHR43547">
    <property type="entry name" value="TWO-COMPONENT HISTIDINE KINASE"/>
    <property type="match status" value="1"/>
</dbReference>
<dbReference type="SMART" id="SM00387">
    <property type="entry name" value="HATPase_c"/>
    <property type="match status" value="1"/>
</dbReference>
<feature type="transmembrane region" description="Helical" evidence="4">
    <location>
        <begin position="264"/>
        <end position="282"/>
    </location>
</feature>
<dbReference type="PRINTS" id="PR00344">
    <property type="entry name" value="BCTRLSENSOR"/>
</dbReference>
<keyword evidence="7" id="KW-1185">Reference proteome</keyword>
<feature type="transmembrane region" description="Helical" evidence="4">
    <location>
        <begin position="98"/>
        <end position="118"/>
    </location>
</feature>
<feature type="transmembrane region" description="Helical" evidence="4">
    <location>
        <begin position="130"/>
        <end position="154"/>
    </location>
</feature>
<dbReference type="InterPro" id="IPR029016">
    <property type="entry name" value="GAF-like_dom_sf"/>
</dbReference>
<gene>
    <name evidence="6" type="primary">prsK</name>
    <name evidence="6" type="ORF">N0B51_03830</name>
</gene>
<feature type="domain" description="Histidine kinase" evidence="5">
    <location>
        <begin position="481"/>
        <end position="683"/>
    </location>
</feature>
<keyword evidence="3" id="KW-0597">Phosphoprotein</keyword>
<dbReference type="SUPFAM" id="SSF55874">
    <property type="entry name" value="ATPase domain of HSP90 chaperone/DNA topoisomerase II/histidine kinase"/>
    <property type="match status" value="1"/>
</dbReference>
<protein>
    <recommendedName>
        <fullName evidence="2">histidine kinase</fullName>
        <ecNumber evidence="2">2.7.13.3</ecNumber>
    </recommendedName>
</protein>
<dbReference type="Pfam" id="PF01590">
    <property type="entry name" value="GAF"/>
    <property type="match status" value="1"/>
</dbReference>
<sequence length="699" mass="75355">MGHASIWQLVGFFLNLGGAVACAVVVLVLAKRSGQPRRERSAVIAAIALSAAWCVTNAAWGPGTSWAGLIDSARNLAWLLVLYRLFGNDGRDHSLAPIRPLVFVLALVECLQPAILVLDLRFGHSAPVHAVALSISVLLRALVAVGALVLLHNLYAGASSVSRQVLRWPAAALAGMWAWQLNLYALTWIGDNFPPELVALRGLVAGMVAVLFAIGANARAAELRILPSRTVAFQSLSLLVIGGYLVAITLIAQSLSLLGDGVTRLAQVGFLFAAATFAILWLPSKRVRGWLRVKAFKHLFQHRYDYRAEWLRFTGTIGRAGPDAPALPIRAAQALADITDSRGAVLLLPADEGGLALAGCWQWSDFRVPAVPFETGLLAWLERTGTVVELDEARDGQEGLMPDWLVRDALAWAVVPLVHFGRLVGVAILARPPIARRLDWEDFDLLKVVGRQLASYIAEQAGHEALIEASRFDEFNRRMAFVMHDIKNLASQLSLLARNAERHADNPEFRADMLVTLTKSVGKLNALIARLGRYGATGGAARAPVDLALVAERIAERYAGTHPVEVTRADRCLVLADSEALEQALVHLVQNGIDASPPDMPVYLEVSCDGLQGRLEVVDSGTGMSPQFVREKLFRPFVSSKDGGFGIGAFEARELIRAMGGRLDVESREGLGTRFAAVLPLSAAAGFIGGRQTAQEEAA</sequence>
<keyword evidence="6" id="KW-0808">Transferase</keyword>
<dbReference type="InterPro" id="IPR014265">
    <property type="entry name" value="XrtA/PrsK"/>
</dbReference>
<feature type="transmembrane region" description="Helical" evidence="4">
    <location>
        <begin position="230"/>
        <end position="252"/>
    </location>
</feature>
<proteinExistence type="predicted"/>
<dbReference type="GO" id="GO:0000155">
    <property type="term" value="F:phosphorelay sensor kinase activity"/>
    <property type="evidence" value="ECO:0007669"/>
    <property type="project" value="TreeGrafter"/>
</dbReference>
<comment type="catalytic activity">
    <reaction evidence="1">
        <text>ATP + protein L-histidine = ADP + protein N-phospho-L-histidine.</text>
        <dbReference type="EC" id="2.7.13.3"/>
    </reaction>
</comment>
<keyword evidence="4" id="KW-0812">Transmembrane</keyword>
<feature type="transmembrane region" description="Helical" evidence="4">
    <location>
        <begin position="6"/>
        <end position="30"/>
    </location>
</feature>
<dbReference type="PANTHER" id="PTHR43547:SF2">
    <property type="entry name" value="HYBRID SIGNAL TRANSDUCTION HISTIDINE KINASE C"/>
    <property type="match status" value="1"/>
</dbReference>
<dbReference type="Proteomes" id="UP001142648">
    <property type="component" value="Unassembled WGS sequence"/>
</dbReference>
<evidence type="ECO:0000256" key="4">
    <source>
        <dbReference type="SAM" id="Phobius"/>
    </source>
</evidence>
<keyword evidence="4" id="KW-1133">Transmembrane helix</keyword>
<dbReference type="EMBL" id="JAOAMV010000002">
    <property type="protein sequence ID" value="MCT2558104.1"/>
    <property type="molecule type" value="Genomic_DNA"/>
</dbReference>
<keyword evidence="4" id="KW-0472">Membrane</keyword>
<reference evidence="6" key="1">
    <citation type="submission" date="2022-09" db="EMBL/GenBank/DDBJ databases">
        <title>The genome sequence of Tsuneonella sp. YG55.</title>
        <authorList>
            <person name="Liu Y."/>
        </authorList>
    </citation>
    <scope>NUCLEOTIDE SEQUENCE</scope>
    <source>
        <strain evidence="6">YG55</strain>
    </source>
</reference>
<dbReference type="InterPro" id="IPR004358">
    <property type="entry name" value="Sig_transdc_His_kin-like_C"/>
</dbReference>
<evidence type="ECO:0000313" key="7">
    <source>
        <dbReference type="Proteomes" id="UP001142648"/>
    </source>
</evidence>
<feature type="transmembrane region" description="Helical" evidence="4">
    <location>
        <begin position="42"/>
        <end position="60"/>
    </location>
</feature>
<evidence type="ECO:0000313" key="6">
    <source>
        <dbReference type="EMBL" id="MCT2558104.1"/>
    </source>
</evidence>
<evidence type="ECO:0000256" key="3">
    <source>
        <dbReference type="ARBA" id="ARBA00022553"/>
    </source>
</evidence>
<comment type="caution">
    <text evidence="6">The sequence shown here is derived from an EMBL/GenBank/DDBJ whole genome shotgun (WGS) entry which is preliminary data.</text>
</comment>
<dbReference type="InterPro" id="IPR003018">
    <property type="entry name" value="GAF"/>
</dbReference>
<dbReference type="RefSeq" id="WP_259960901.1">
    <property type="nucleotide sequence ID" value="NZ_JAOAMV010000002.1"/>
</dbReference>
<dbReference type="SUPFAM" id="SSF55781">
    <property type="entry name" value="GAF domain-like"/>
    <property type="match status" value="1"/>
</dbReference>
<evidence type="ECO:0000259" key="5">
    <source>
        <dbReference type="PROSITE" id="PS50109"/>
    </source>
</evidence>
<dbReference type="InterPro" id="IPR005467">
    <property type="entry name" value="His_kinase_dom"/>
</dbReference>
<dbReference type="PROSITE" id="PS50109">
    <property type="entry name" value="HIS_KIN"/>
    <property type="match status" value="1"/>
</dbReference>
<dbReference type="InterPro" id="IPR036890">
    <property type="entry name" value="HATPase_C_sf"/>
</dbReference>
<feature type="transmembrane region" description="Helical" evidence="4">
    <location>
        <begin position="198"/>
        <end position="218"/>
    </location>
</feature>
<dbReference type="InterPro" id="IPR003594">
    <property type="entry name" value="HATPase_dom"/>
</dbReference>
<dbReference type="Gene3D" id="3.30.565.10">
    <property type="entry name" value="Histidine kinase-like ATPase, C-terminal domain"/>
    <property type="match status" value="1"/>
</dbReference>
<evidence type="ECO:0000256" key="1">
    <source>
        <dbReference type="ARBA" id="ARBA00000085"/>
    </source>
</evidence>
<organism evidence="6 7">
    <name type="scientific">Tsuneonella litorea</name>
    <dbReference type="NCBI Taxonomy" id="2976475"/>
    <lineage>
        <taxon>Bacteria</taxon>
        <taxon>Pseudomonadati</taxon>
        <taxon>Pseudomonadota</taxon>
        <taxon>Alphaproteobacteria</taxon>
        <taxon>Sphingomonadales</taxon>
        <taxon>Erythrobacteraceae</taxon>
        <taxon>Tsuneonella</taxon>
    </lineage>
</organism>
<dbReference type="NCBIfam" id="TIGR02916">
    <property type="entry name" value="PEP_his_kin"/>
    <property type="match status" value="1"/>
</dbReference>
<accession>A0A9X2W070</accession>
<dbReference type="AlphaFoldDB" id="A0A9X2W070"/>
<feature type="transmembrane region" description="Helical" evidence="4">
    <location>
        <begin position="166"/>
        <end position="186"/>
    </location>
</feature>